<feature type="non-terminal residue" evidence="1">
    <location>
        <position position="70"/>
    </location>
</feature>
<dbReference type="AlphaFoldDB" id="A0A0B7BYF9"/>
<sequence length="70" mass="8013">MFIFRHLNLKEMSARFLFSVLVSAPSKNPEYIYEKMKITAYPIQNLATNNSKQVADFLGTASTFSSLPFF</sequence>
<evidence type="ECO:0000313" key="1">
    <source>
        <dbReference type="EMBL" id="CEK98264.1"/>
    </source>
</evidence>
<name>A0A0B7BYF9_9EUPU</name>
<organism evidence="1">
    <name type="scientific">Arion vulgaris</name>
    <dbReference type="NCBI Taxonomy" id="1028688"/>
    <lineage>
        <taxon>Eukaryota</taxon>
        <taxon>Metazoa</taxon>
        <taxon>Spiralia</taxon>
        <taxon>Lophotrochozoa</taxon>
        <taxon>Mollusca</taxon>
        <taxon>Gastropoda</taxon>
        <taxon>Heterobranchia</taxon>
        <taxon>Euthyneura</taxon>
        <taxon>Panpulmonata</taxon>
        <taxon>Eupulmonata</taxon>
        <taxon>Stylommatophora</taxon>
        <taxon>Helicina</taxon>
        <taxon>Arionoidea</taxon>
        <taxon>Arionidae</taxon>
        <taxon>Arion</taxon>
    </lineage>
</organism>
<gene>
    <name evidence="1" type="primary">ORF218231</name>
</gene>
<dbReference type="EMBL" id="HACG01051393">
    <property type="protein sequence ID" value="CEK98264.1"/>
    <property type="molecule type" value="Transcribed_RNA"/>
</dbReference>
<proteinExistence type="predicted"/>
<reference evidence="1" key="1">
    <citation type="submission" date="2014-12" db="EMBL/GenBank/DDBJ databases">
        <title>Insight into the proteome of Arion vulgaris.</title>
        <authorList>
            <person name="Aradska J."/>
            <person name="Bulat T."/>
            <person name="Smidak R."/>
            <person name="Sarate P."/>
            <person name="Gangsoo J."/>
            <person name="Sialana F."/>
            <person name="Bilban M."/>
            <person name="Lubec G."/>
        </authorList>
    </citation>
    <scope>NUCLEOTIDE SEQUENCE</scope>
    <source>
        <tissue evidence="1">Skin</tissue>
    </source>
</reference>
<accession>A0A0B7BYF9</accession>
<protein>
    <submittedName>
        <fullName evidence="1">Uncharacterized protein</fullName>
    </submittedName>
</protein>